<evidence type="ECO:0000313" key="3">
    <source>
        <dbReference type="EMBL" id="SFU20011.1"/>
    </source>
</evidence>
<dbReference type="RefSeq" id="WP_167378431.1">
    <property type="nucleotide sequence ID" value="NZ_FPBH01000014.1"/>
</dbReference>
<feature type="domain" description="Glycosyltransferase subfamily 4-like N-terminal" evidence="2">
    <location>
        <begin position="92"/>
        <end position="201"/>
    </location>
</feature>
<dbReference type="SUPFAM" id="SSF53756">
    <property type="entry name" value="UDP-Glycosyltransferase/glycogen phosphorylase"/>
    <property type="match status" value="1"/>
</dbReference>
<dbReference type="EMBL" id="FPBH01000014">
    <property type="protein sequence ID" value="SFU20011.1"/>
    <property type="molecule type" value="Genomic_DNA"/>
</dbReference>
<keyword evidence="1 3" id="KW-0808">Transferase</keyword>
<dbReference type="AlphaFoldDB" id="A0A1I7E7V8"/>
<evidence type="ECO:0000313" key="4">
    <source>
        <dbReference type="Proteomes" id="UP000198844"/>
    </source>
</evidence>
<dbReference type="Pfam" id="PF13439">
    <property type="entry name" value="Glyco_transf_4"/>
    <property type="match status" value="1"/>
</dbReference>
<dbReference type="Gene3D" id="3.40.50.2000">
    <property type="entry name" value="Glycogen Phosphorylase B"/>
    <property type="match status" value="2"/>
</dbReference>
<evidence type="ECO:0000259" key="2">
    <source>
        <dbReference type="Pfam" id="PF13439"/>
    </source>
</evidence>
<dbReference type="GO" id="GO:0009103">
    <property type="term" value="P:lipopolysaccharide biosynthetic process"/>
    <property type="evidence" value="ECO:0007669"/>
    <property type="project" value="TreeGrafter"/>
</dbReference>
<reference evidence="3 4" key="1">
    <citation type="submission" date="2016-10" db="EMBL/GenBank/DDBJ databases">
        <authorList>
            <person name="de Groot N.N."/>
        </authorList>
    </citation>
    <scope>NUCLEOTIDE SEQUENCE [LARGE SCALE GENOMIC DNA]</scope>
    <source>
        <strain evidence="3 4">LMG 27731</strain>
    </source>
</reference>
<sequence length="394" mass="44865">MRAGLTNRSTSTVAMFAPTPAGGHALYTEEVMVALNGVARPDRNYELLTSRDLDAARRNAAYAINDILPALKLRENFRFKIQWVISRLTHYFRRDFLTFTWLLKRPDVRVIHMQEFATWTAWALVPMVRMALQRRVGITVHNIYPHLYPRYIPRFFVDKINKFIFLNCEFLIVHSEKLRHDLIQFVGESRRDKIYVAPHGVWTPKAGQVSAVASEQLATALFFGTIRKNKGLDVLLDAMTFLSKKVRLLIAGFPDDMAYFNQIIRPKIDALRVDGCQIELIASYIDEKNLPDLFASARLLVLPYREFSAQSGVLFNAIAFGLPVVATSEGALGETVDRFRIGVTIKENSPEEIAAAIEAVLLSDFKKTFQSGFEAARADLSWDRHAEILSYIYE</sequence>
<evidence type="ECO:0000256" key="1">
    <source>
        <dbReference type="ARBA" id="ARBA00022679"/>
    </source>
</evidence>
<proteinExistence type="predicted"/>
<dbReference type="PANTHER" id="PTHR46401">
    <property type="entry name" value="GLYCOSYLTRANSFERASE WBBK-RELATED"/>
    <property type="match status" value="1"/>
</dbReference>
<dbReference type="PANTHER" id="PTHR46401:SF2">
    <property type="entry name" value="GLYCOSYLTRANSFERASE WBBK-RELATED"/>
    <property type="match status" value="1"/>
</dbReference>
<dbReference type="GO" id="GO:0016757">
    <property type="term" value="F:glycosyltransferase activity"/>
    <property type="evidence" value="ECO:0007669"/>
    <property type="project" value="TreeGrafter"/>
</dbReference>
<name>A0A1I7E7V8_9BURK</name>
<protein>
    <submittedName>
        <fullName evidence="3">Glycosyltransferase involved in cell wall bisynthesis</fullName>
    </submittedName>
</protein>
<organism evidence="3 4">
    <name type="scientific">Paraburkholderia aspalathi</name>
    <dbReference type="NCBI Taxonomy" id="1324617"/>
    <lineage>
        <taxon>Bacteria</taxon>
        <taxon>Pseudomonadati</taxon>
        <taxon>Pseudomonadota</taxon>
        <taxon>Betaproteobacteria</taxon>
        <taxon>Burkholderiales</taxon>
        <taxon>Burkholderiaceae</taxon>
        <taxon>Paraburkholderia</taxon>
    </lineage>
</organism>
<dbReference type="Proteomes" id="UP000198844">
    <property type="component" value="Unassembled WGS sequence"/>
</dbReference>
<dbReference type="Pfam" id="PF13692">
    <property type="entry name" value="Glyco_trans_1_4"/>
    <property type="match status" value="1"/>
</dbReference>
<gene>
    <name evidence="3" type="ORF">SAMN05192563_1014188</name>
</gene>
<accession>A0A1I7E7V8</accession>
<dbReference type="InterPro" id="IPR028098">
    <property type="entry name" value="Glyco_trans_4-like_N"/>
</dbReference>